<dbReference type="SUPFAM" id="SSF56176">
    <property type="entry name" value="FAD-binding/transporter-associated domain-like"/>
    <property type="match status" value="1"/>
</dbReference>
<keyword evidence="5" id="KW-1185">Reference proteome</keyword>
<organism evidence="4 5">
    <name type="scientific">Paraburkholderia rhizosphaerae</name>
    <dbReference type="NCBI Taxonomy" id="480658"/>
    <lineage>
        <taxon>Bacteria</taxon>
        <taxon>Pseudomonadati</taxon>
        <taxon>Pseudomonadota</taxon>
        <taxon>Betaproteobacteria</taxon>
        <taxon>Burkholderiales</taxon>
        <taxon>Burkholderiaceae</taxon>
        <taxon>Paraburkholderia</taxon>
    </lineage>
</organism>
<evidence type="ECO:0000256" key="1">
    <source>
        <dbReference type="ARBA" id="ARBA00022630"/>
    </source>
</evidence>
<dbReference type="SUPFAM" id="SSF55103">
    <property type="entry name" value="FAD-linked oxidases, C-terminal domain"/>
    <property type="match status" value="1"/>
</dbReference>
<dbReference type="GO" id="GO:0003824">
    <property type="term" value="F:catalytic activity"/>
    <property type="evidence" value="ECO:0007669"/>
    <property type="project" value="InterPro"/>
</dbReference>
<dbReference type="InterPro" id="IPR016171">
    <property type="entry name" value="Vanillyl_alc_oxidase_C-sub2"/>
</dbReference>
<dbReference type="InterPro" id="IPR036318">
    <property type="entry name" value="FAD-bd_PCMH-like_sf"/>
</dbReference>
<evidence type="ECO:0000313" key="4">
    <source>
        <dbReference type="EMBL" id="TDY42435.1"/>
    </source>
</evidence>
<sequence length="355" mass="38047">MRRDFESVDDSIRLIDQVASAAARRVPLRIRGGDSKVSLGRPVEGEALDTRGHRGVVSYDPTELVITVRAGTPVAELNAVLDDAGQMLPCEPPEFAGQATVGGAVASGLSGPRRPWVGAVRDFVLGCRLITSEGKYVRFGGEVMKNVAGYDLSRLMAGSFGCLGVIAEVSFKVLPKPRAQYSLCHAMSAAEALDRIVEWRRAGLPVTGACHLNDALYLRLEGGTASVQSAAQRIGGTGIDPSFWTDLREQRLRFFSDPACLWRLSLPNGANLAAVPGEAALDWGGAQRWLKSNAPAAQIRHLAESAGGHATCFTPAAGVEPFHPLPAPLLRFHKQLKQKLDPHGILNPGRMYAEL</sequence>
<dbReference type="Gene3D" id="1.10.45.10">
    <property type="entry name" value="Vanillyl-alcohol Oxidase, Chain A, domain 4"/>
    <property type="match status" value="1"/>
</dbReference>
<dbReference type="OrthoDB" id="9811557at2"/>
<proteinExistence type="predicted"/>
<dbReference type="RefSeq" id="WP_134195292.1">
    <property type="nucleotide sequence ID" value="NZ_JBHLUW010000037.1"/>
</dbReference>
<evidence type="ECO:0000256" key="2">
    <source>
        <dbReference type="ARBA" id="ARBA00022827"/>
    </source>
</evidence>
<dbReference type="NCBIfam" id="NF008439">
    <property type="entry name" value="PRK11282.1"/>
    <property type="match status" value="1"/>
</dbReference>
<name>A0A4R8LJI3_9BURK</name>
<dbReference type="Gene3D" id="3.30.465.10">
    <property type="match status" value="1"/>
</dbReference>
<dbReference type="Proteomes" id="UP000295509">
    <property type="component" value="Unassembled WGS sequence"/>
</dbReference>
<keyword evidence="2" id="KW-0274">FAD</keyword>
<keyword evidence="1" id="KW-0285">Flavoprotein</keyword>
<evidence type="ECO:0000259" key="3">
    <source>
        <dbReference type="PROSITE" id="PS51387"/>
    </source>
</evidence>
<evidence type="ECO:0000313" key="5">
    <source>
        <dbReference type="Proteomes" id="UP000295509"/>
    </source>
</evidence>
<feature type="domain" description="FAD-binding PCMH-type" evidence="3">
    <location>
        <begin position="1"/>
        <end position="176"/>
    </location>
</feature>
<reference evidence="4 5" key="1">
    <citation type="submission" date="2019-03" db="EMBL/GenBank/DDBJ databases">
        <title>Genomic Encyclopedia of Type Strains, Phase III (KMG-III): the genomes of soil and plant-associated and newly described type strains.</title>
        <authorList>
            <person name="Whitman W."/>
        </authorList>
    </citation>
    <scope>NUCLEOTIDE SEQUENCE [LARGE SCALE GENOMIC DNA]</scope>
    <source>
        <strain evidence="4 5">LMG 29544</strain>
    </source>
</reference>
<dbReference type="PANTHER" id="PTHR11748">
    <property type="entry name" value="D-LACTATE DEHYDROGENASE"/>
    <property type="match status" value="1"/>
</dbReference>
<dbReference type="InterPro" id="IPR016169">
    <property type="entry name" value="FAD-bd_PCMH_sub2"/>
</dbReference>
<dbReference type="EMBL" id="SORE01000021">
    <property type="protein sequence ID" value="TDY42435.1"/>
    <property type="molecule type" value="Genomic_DNA"/>
</dbReference>
<dbReference type="PANTHER" id="PTHR11748:SF103">
    <property type="entry name" value="GLYCOLATE OXIDASE SUBUNIT GLCE"/>
    <property type="match status" value="1"/>
</dbReference>
<dbReference type="PROSITE" id="PS51387">
    <property type="entry name" value="FAD_PCMH"/>
    <property type="match status" value="1"/>
</dbReference>
<accession>A0A4R8LJI3</accession>
<dbReference type="AlphaFoldDB" id="A0A4R8LJI3"/>
<dbReference type="Pfam" id="PF01565">
    <property type="entry name" value="FAD_binding_4"/>
    <property type="match status" value="1"/>
</dbReference>
<dbReference type="InterPro" id="IPR006094">
    <property type="entry name" value="Oxid_FAD_bind_N"/>
</dbReference>
<comment type="caution">
    <text evidence="4">The sequence shown here is derived from an EMBL/GenBank/DDBJ whole genome shotgun (WGS) entry which is preliminary data.</text>
</comment>
<dbReference type="InterPro" id="IPR016166">
    <property type="entry name" value="FAD-bd_PCMH"/>
</dbReference>
<gene>
    <name evidence="4" type="ORF">BX592_1216</name>
</gene>
<protein>
    <submittedName>
        <fullName evidence="4">Glycolate oxidase FAD binding subunit</fullName>
    </submittedName>
</protein>
<dbReference type="GO" id="GO:0071949">
    <property type="term" value="F:FAD binding"/>
    <property type="evidence" value="ECO:0007669"/>
    <property type="project" value="InterPro"/>
</dbReference>
<dbReference type="InterPro" id="IPR016164">
    <property type="entry name" value="FAD-linked_Oxase-like_C"/>
</dbReference>